<dbReference type="AlphaFoldDB" id="A0A371XG12"/>
<name>A0A371XG12_9HYPH</name>
<protein>
    <submittedName>
        <fullName evidence="2">Uncharacterized protein</fullName>
    </submittedName>
</protein>
<dbReference type="Proteomes" id="UP000262379">
    <property type="component" value="Unassembled WGS sequence"/>
</dbReference>
<organism evidence="2 3">
    <name type="scientific">Mesorhizobium denitrificans</name>
    <dbReference type="NCBI Taxonomy" id="2294114"/>
    <lineage>
        <taxon>Bacteria</taxon>
        <taxon>Pseudomonadati</taxon>
        <taxon>Pseudomonadota</taxon>
        <taxon>Alphaproteobacteria</taxon>
        <taxon>Hyphomicrobiales</taxon>
        <taxon>Phyllobacteriaceae</taxon>
        <taxon>Mesorhizobium</taxon>
    </lineage>
</organism>
<sequence>MIATGAQEERTVELNMDDFTKRLAEIVHNHVTEAIKPMLTRLAEVEKSQAAAQGKSVHNRESRVSEFKLPKADDGDGKTGTVSKTGFALPKAED</sequence>
<reference evidence="3" key="1">
    <citation type="submission" date="2018-08" db="EMBL/GenBank/DDBJ databases">
        <authorList>
            <person name="Im W.T."/>
        </authorList>
    </citation>
    <scope>NUCLEOTIDE SEQUENCE [LARGE SCALE GENOMIC DNA]</scope>
    <source>
        <strain evidence="3">LA-28</strain>
    </source>
</reference>
<accession>A0A371XG12</accession>
<evidence type="ECO:0000313" key="3">
    <source>
        <dbReference type="Proteomes" id="UP000262379"/>
    </source>
</evidence>
<keyword evidence="3" id="KW-1185">Reference proteome</keyword>
<proteinExistence type="predicted"/>
<evidence type="ECO:0000313" key="2">
    <source>
        <dbReference type="EMBL" id="RFC68160.1"/>
    </source>
</evidence>
<evidence type="ECO:0000256" key="1">
    <source>
        <dbReference type="SAM" id="MobiDB-lite"/>
    </source>
</evidence>
<feature type="region of interest" description="Disordered" evidence="1">
    <location>
        <begin position="48"/>
        <end position="94"/>
    </location>
</feature>
<comment type="caution">
    <text evidence="2">The sequence shown here is derived from an EMBL/GenBank/DDBJ whole genome shotgun (WGS) entry which is preliminary data.</text>
</comment>
<feature type="compositionally biased region" description="Basic and acidic residues" evidence="1">
    <location>
        <begin position="58"/>
        <end position="77"/>
    </location>
</feature>
<gene>
    <name evidence="2" type="ORF">DY251_07750</name>
</gene>
<dbReference type="EMBL" id="QURN01000005">
    <property type="protein sequence ID" value="RFC68160.1"/>
    <property type="molecule type" value="Genomic_DNA"/>
</dbReference>